<dbReference type="EMBL" id="CYZD01000005">
    <property type="protein sequence ID" value="CUO05146.1"/>
    <property type="molecule type" value="Genomic_DNA"/>
</dbReference>
<dbReference type="RefSeq" id="WP_049940461.1">
    <property type="nucleotide sequence ID" value="NZ_CAXSOH010000007.1"/>
</dbReference>
<dbReference type="GeneID" id="79804846"/>
<reference evidence="3 4" key="1">
    <citation type="submission" date="2015-09" db="EMBL/GenBank/DDBJ databases">
        <authorList>
            <consortium name="Pathogen Informatics"/>
        </authorList>
    </citation>
    <scope>NUCLEOTIDE SEQUENCE [LARGE SCALE GENOMIC DNA]</scope>
    <source>
        <strain evidence="3 4">2789STDY5608837</strain>
    </source>
</reference>
<keyword evidence="1 3" id="KW-0238">DNA-binding</keyword>
<dbReference type="Proteomes" id="UP000095409">
    <property type="component" value="Unassembled WGS sequence"/>
</dbReference>
<dbReference type="Pfam" id="PF07282">
    <property type="entry name" value="Cas12f1-like_TNB"/>
    <property type="match status" value="1"/>
</dbReference>
<organism evidence="3 4">
    <name type="scientific">Blautia obeum</name>
    <dbReference type="NCBI Taxonomy" id="40520"/>
    <lineage>
        <taxon>Bacteria</taxon>
        <taxon>Bacillati</taxon>
        <taxon>Bacillota</taxon>
        <taxon>Clostridia</taxon>
        <taxon>Lachnospirales</taxon>
        <taxon>Lachnospiraceae</taxon>
        <taxon>Blautia</taxon>
    </lineage>
</organism>
<evidence type="ECO:0000313" key="3">
    <source>
        <dbReference type="EMBL" id="CUO05146.1"/>
    </source>
</evidence>
<protein>
    <submittedName>
        <fullName evidence="3">Putative transposase DNA-binding domain</fullName>
    </submittedName>
</protein>
<gene>
    <name evidence="3" type="ORF">ERS852394_01380</name>
</gene>
<dbReference type="InterPro" id="IPR010095">
    <property type="entry name" value="Cas12f1-like_TNB"/>
</dbReference>
<name>A0A174C058_9FIRM</name>
<evidence type="ECO:0000256" key="1">
    <source>
        <dbReference type="ARBA" id="ARBA00023125"/>
    </source>
</evidence>
<dbReference type="GO" id="GO:0003677">
    <property type="term" value="F:DNA binding"/>
    <property type="evidence" value="ECO:0007669"/>
    <property type="project" value="UniProtKB-KW"/>
</dbReference>
<evidence type="ECO:0000259" key="2">
    <source>
        <dbReference type="Pfam" id="PF07282"/>
    </source>
</evidence>
<proteinExistence type="predicted"/>
<feature type="domain" description="Cas12f1-like TNB" evidence="2">
    <location>
        <begin position="324"/>
        <end position="383"/>
    </location>
</feature>
<accession>A0A174C058</accession>
<sequence>MEKPQYYSITVKKMNILTRHSDWLVKTQELYNQILEFYYNLYLDTFQDGRPGSMEALRTLEKLTIPGRDRQPVQYPLPWQKVPLYFRRAAINSAIAVASSYLSREKQKIRSTSFTESVTCYKGMYRDFEGNAITLKIWTGEKWLWHRIKLRGNTIPEEGQMMSPSIVLKKTGPELHIPWKTFVKDGRTAKERMAAGEKICAVTFTNQDALTVCCVLNSDGAKEKVFFVRGGAEYAHRCRQVTDKIKKSEASGSSGSSAIPNSRYWMKLKNLNDFYSHSISRQVINYTIKQGAKMIVLPEYEKEYSRILMSKAGNFSPIHLSTAIREKIKYKAWQEGLVVVELQQHNISSTCAACGASLHKKGQNFVCKNGHQGNYYLNASWNLGLKCIRGFQPKEPRTSD</sequence>
<dbReference type="AlphaFoldDB" id="A0A174C058"/>
<evidence type="ECO:0000313" key="4">
    <source>
        <dbReference type="Proteomes" id="UP000095409"/>
    </source>
</evidence>